<keyword evidence="1" id="KW-0472">Membrane</keyword>
<name>A0ABV0TIC0_9TELE</name>
<sequence>MKSMQSFISLPPHSTPFIPVSQLKCTEKHSHIWLFEWVAFGRSAVEIFTPTLLISFSCFFFFGIFSNAIYSVSGLVRKRGESWPQQHSPSAHTELFHVMI</sequence>
<comment type="caution">
    <text evidence="2">The sequence shown here is derived from an EMBL/GenBank/DDBJ whole genome shotgun (WGS) entry which is preliminary data.</text>
</comment>
<proteinExistence type="predicted"/>
<protein>
    <submittedName>
        <fullName evidence="2">Uncharacterized protein</fullName>
    </submittedName>
</protein>
<keyword evidence="3" id="KW-1185">Reference proteome</keyword>
<organism evidence="2 3">
    <name type="scientific">Ilyodon furcidens</name>
    <name type="common">goldbreast splitfin</name>
    <dbReference type="NCBI Taxonomy" id="33524"/>
    <lineage>
        <taxon>Eukaryota</taxon>
        <taxon>Metazoa</taxon>
        <taxon>Chordata</taxon>
        <taxon>Craniata</taxon>
        <taxon>Vertebrata</taxon>
        <taxon>Euteleostomi</taxon>
        <taxon>Actinopterygii</taxon>
        <taxon>Neopterygii</taxon>
        <taxon>Teleostei</taxon>
        <taxon>Neoteleostei</taxon>
        <taxon>Acanthomorphata</taxon>
        <taxon>Ovalentaria</taxon>
        <taxon>Atherinomorphae</taxon>
        <taxon>Cyprinodontiformes</taxon>
        <taxon>Goodeidae</taxon>
        <taxon>Ilyodon</taxon>
    </lineage>
</organism>
<reference evidence="2 3" key="1">
    <citation type="submission" date="2021-06" db="EMBL/GenBank/DDBJ databases">
        <authorList>
            <person name="Palmer J.M."/>
        </authorList>
    </citation>
    <scope>NUCLEOTIDE SEQUENCE [LARGE SCALE GENOMIC DNA]</scope>
    <source>
        <strain evidence="3">if_2019</strain>
        <tissue evidence="2">Muscle</tissue>
    </source>
</reference>
<keyword evidence="1" id="KW-0812">Transmembrane</keyword>
<keyword evidence="1" id="KW-1133">Transmembrane helix</keyword>
<dbReference type="Proteomes" id="UP001482620">
    <property type="component" value="Unassembled WGS sequence"/>
</dbReference>
<evidence type="ECO:0000313" key="3">
    <source>
        <dbReference type="Proteomes" id="UP001482620"/>
    </source>
</evidence>
<gene>
    <name evidence="2" type="ORF">ILYODFUR_012794</name>
</gene>
<accession>A0ABV0TIC0</accession>
<evidence type="ECO:0000313" key="2">
    <source>
        <dbReference type="EMBL" id="MEQ2232569.1"/>
    </source>
</evidence>
<feature type="transmembrane region" description="Helical" evidence="1">
    <location>
        <begin position="47"/>
        <end position="70"/>
    </location>
</feature>
<evidence type="ECO:0000256" key="1">
    <source>
        <dbReference type="SAM" id="Phobius"/>
    </source>
</evidence>
<dbReference type="EMBL" id="JAHRIQ010035772">
    <property type="protein sequence ID" value="MEQ2232569.1"/>
    <property type="molecule type" value="Genomic_DNA"/>
</dbReference>